<reference evidence="2 3" key="1">
    <citation type="journal article" date="2020" name="BMC Genomics">
        <title>Intraspecific diversification of the crop wild relative Brassica cretica Lam. using demographic model selection.</title>
        <authorList>
            <person name="Kioukis A."/>
            <person name="Michalopoulou V.A."/>
            <person name="Briers L."/>
            <person name="Pirintsos S."/>
            <person name="Studholme D.J."/>
            <person name="Pavlidis P."/>
            <person name="Sarris P.F."/>
        </authorList>
    </citation>
    <scope>NUCLEOTIDE SEQUENCE [LARGE SCALE GENOMIC DNA]</scope>
    <source>
        <strain evidence="3">cv. PFS-1207/04</strain>
    </source>
</reference>
<keyword evidence="3" id="KW-1185">Reference proteome</keyword>
<feature type="coiled-coil region" evidence="1">
    <location>
        <begin position="46"/>
        <end position="73"/>
    </location>
</feature>
<dbReference type="EMBL" id="QGKV02000297">
    <property type="protein sequence ID" value="KAF3612059.1"/>
    <property type="molecule type" value="Genomic_DNA"/>
</dbReference>
<dbReference type="PANTHER" id="PTHR46602:SF1">
    <property type="entry name" value="PROTEIN SUPPRESSOR OF GENE SILENCING 3"/>
    <property type="match status" value="1"/>
</dbReference>
<dbReference type="Proteomes" id="UP000266723">
    <property type="component" value="Unassembled WGS sequence"/>
</dbReference>
<proteinExistence type="predicted"/>
<evidence type="ECO:0000313" key="3">
    <source>
        <dbReference type="Proteomes" id="UP000266723"/>
    </source>
</evidence>
<comment type="caution">
    <text evidence="2">The sequence shown here is derived from an EMBL/GenBank/DDBJ whole genome shotgun (WGS) entry which is preliminary data.</text>
</comment>
<name>A0ABQ7F8L0_BRACR</name>
<dbReference type="PANTHER" id="PTHR46602">
    <property type="entry name" value="PROTEIN SUPPRESSOR OF GENE SILENCING 3"/>
    <property type="match status" value="1"/>
</dbReference>
<sequence length="191" mass="22028">MEDQIASSKSIQTRKVVDCFADLSCLIRQRGCRTAEDNRIVRLRTKMQLEQNREEIHDKRDAKEEDFEMLQQQKRAKVVEQQQKKNTNLSSKDELRKIAEEVSGFIELQEKDMEEFDSCPGGNNSLSGTSIPFAENAFVAVKLYHLNFEQNKSYLNLFQEPKGCVTSLIEQGCASRSVVHVRYKTPMKMNT</sequence>
<evidence type="ECO:0000313" key="2">
    <source>
        <dbReference type="EMBL" id="KAF3612059.1"/>
    </source>
</evidence>
<accession>A0ABQ7F8L0</accession>
<gene>
    <name evidence="2" type="ORF">DY000_02047331</name>
</gene>
<evidence type="ECO:0000256" key="1">
    <source>
        <dbReference type="SAM" id="Coils"/>
    </source>
</evidence>
<keyword evidence="1" id="KW-0175">Coiled coil</keyword>
<organism evidence="2 3">
    <name type="scientific">Brassica cretica</name>
    <name type="common">Mustard</name>
    <dbReference type="NCBI Taxonomy" id="69181"/>
    <lineage>
        <taxon>Eukaryota</taxon>
        <taxon>Viridiplantae</taxon>
        <taxon>Streptophyta</taxon>
        <taxon>Embryophyta</taxon>
        <taxon>Tracheophyta</taxon>
        <taxon>Spermatophyta</taxon>
        <taxon>Magnoliopsida</taxon>
        <taxon>eudicotyledons</taxon>
        <taxon>Gunneridae</taxon>
        <taxon>Pentapetalae</taxon>
        <taxon>rosids</taxon>
        <taxon>malvids</taxon>
        <taxon>Brassicales</taxon>
        <taxon>Brassicaceae</taxon>
        <taxon>Brassiceae</taxon>
        <taxon>Brassica</taxon>
    </lineage>
</organism>
<dbReference type="InterPro" id="IPR044287">
    <property type="entry name" value="SGS3"/>
</dbReference>
<protein>
    <submittedName>
        <fullName evidence="2">Uncharacterized protein</fullName>
    </submittedName>
</protein>